<dbReference type="Proteomes" id="UP001059893">
    <property type="component" value="Unassembled WGS sequence"/>
</dbReference>
<reference evidence="1" key="1">
    <citation type="submission" date="2021-01" db="EMBL/GenBank/DDBJ databases">
        <title>Deciphering the adaptive evolutionary patterns associated with biogeogrpahic diversity in the finger millet blast pathogen Magnaporthe oryzae in Eastern Africa.</title>
        <authorList>
            <person name="Onyema G."/>
            <person name="Shittu T.A."/>
            <person name="Dodsworth S."/>
            <person name="Devilliers S."/>
            <person name="Muthumeenakshi S."/>
            <person name="Sreenivasaprasad S."/>
        </authorList>
    </citation>
    <scope>NUCLEOTIDE SEQUENCE</scope>
    <source>
        <strain evidence="1">D15/s37</strain>
    </source>
</reference>
<proteinExistence type="predicted"/>
<gene>
    <name evidence="1" type="ORF">MCOR33_007325</name>
</gene>
<organism evidence="1 2">
    <name type="scientific">Pyricularia grisea</name>
    <name type="common">Crabgrass-specific blast fungus</name>
    <name type="synonym">Magnaporthe grisea</name>
    <dbReference type="NCBI Taxonomy" id="148305"/>
    <lineage>
        <taxon>Eukaryota</taxon>
        <taxon>Fungi</taxon>
        <taxon>Dikarya</taxon>
        <taxon>Ascomycota</taxon>
        <taxon>Pezizomycotina</taxon>
        <taxon>Sordariomycetes</taxon>
        <taxon>Sordariomycetidae</taxon>
        <taxon>Magnaporthales</taxon>
        <taxon>Pyriculariaceae</taxon>
        <taxon>Pyricularia</taxon>
    </lineage>
</organism>
<evidence type="ECO:0000313" key="2">
    <source>
        <dbReference type="Proteomes" id="UP001059893"/>
    </source>
</evidence>
<sequence length="79" mass="9380">MFSFPRNSPVSTLYIWISTTRTTIGIDAECQGKDSEERRESHFCREQDGYMSWQSLPHMPRIEIQFGIPHFSRDRSRQL</sequence>
<keyword evidence="2" id="KW-1185">Reference proteome</keyword>
<dbReference type="EMBL" id="JABSND010000149">
    <property type="protein sequence ID" value="KAI6295896.1"/>
    <property type="molecule type" value="Genomic_DNA"/>
</dbReference>
<comment type="caution">
    <text evidence="1">The sequence shown here is derived from an EMBL/GenBank/DDBJ whole genome shotgun (WGS) entry which is preliminary data.</text>
</comment>
<accession>A0ABQ8NEV5</accession>
<protein>
    <submittedName>
        <fullName evidence="1">Uncharacterized protein</fullName>
    </submittedName>
</protein>
<evidence type="ECO:0000313" key="1">
    <source>
        <dbReference type="EMBL" id="KAI6295896.1"/>
    </source>
</evidence>
<name>A0ABQ8NEV5_PYRGI</name>